<feature type="transmembrane region" description="Helical" evidence="3">
    <location>
        <begin position="94"/>
        <end position="114"/>
    </location>
</feature>
<sequence>MNQRLAYLDSLRVFLTILLVFVHTSIAYGAAGSWILEDVDKSQVNVTMVLLTIFTAVCQSFFMGFFFFISAYFIPISYERKGAIRFLRDRLIRLGIPLLVYYFVISPMTVWFAKFRDQQTMAQFYNDNVWSFRWTFFGPTWFLEASIYFALLYMLFRFVVKGRPEQKKSILFPSVKTLFVVAIVVGFTAFLVRLVYPTGEGPLELQLGYFPSYILLFIAGIIAQRQGWLAYIPEKLTRMWKWIAICMIPMLPVGLILTGALDGEVHFAGGVNIQAFLYAMWEPFVCIGIILSLLSWFQKRFNTLSVFSKWLSENAYTVYLIHPPIIVGWTLAFHGIDLPAILKWILVSALSVVICFVVASMIRMIPYAKRVL</sequence>
<keyword evidence="3" id="KW-0812">Transmembrane</keyword>
<dbReference type="PANTHER" id="PTHR36927:SF4">
    <property type="entry name" value="BLR5718 PROTEIN"/>
    <property type="match status" value="1"/>
</dbReference>
<feature type="transmembrane region" description="Helical" evidence="3">
    <location>
        <begin position="240"/>
        <end position="261"/>
    </location>
</feature>
<dbReference type="GO" id="GO:0016746">
    <property type="term" value="F:acyltransferase activity"/>
    <property type="evidence" value="ECO:0007669"/>
    <property type="project" value="UniProtKB-KW"/>
</dbReference>
<feature type="transmembrane region" description="Helical" evidence="3">
    <location>
        <begin position="134"/>
        <end position="156"/>
    </location>
</feature>
<feature type="transmembrane region" description="Helical" evidence="3">
    <location>
        <begin position="12"/>
        <end position="36"/>
    </location>
</feature>
<keyword evidence="3" id="KW-0472">Membrane</keyword>
<feature type="transmembrane region" description="Helical" evidence="3">
    <location>
        <begin position="177"/>
        <end position="196"/>
    </location>
</feature>
<reference evidence="6" key="1">
    <citation type="journal article" date="2019" name="Int. J. Syst. Evol. Microbiol.">
        <title>The Global Catalogue of Microorganisms (GCM) 10K type strain sequencing project: providing services to taxonomists for standard genome sequencing and annotation.</title>
        <authorList>
            <consortium name="The Broad Institute Genomics Platform"/>
            <consortium name="The Broad Institute Genome Sequencing Center for Infectious Disease"/>
            <person name="Wu L."/>
            <person name="Ma J."/>
        </authorList>
    </citation>
    <scope>NUCLEOTIDE SEQUENCE [LARGE SCALE GENOMIC DNA]</scope>
    <source>
        <strain evidence="6">CCUG 57113</strain>
    </source>
</reference>
<dbReference type="InterPro" id="IPR050623">
    <property type="entry name" value="Glucan_succinyl_AcylTrfase"/>
</dbReference>
<dbReference type="Pfam" id="PF01757">
    <property type="entry name" value="Acyl_transf_3"/>
    <property type="match status" value="1"/>
</dbReference>
<evidence type="ECO:0000256" key="2">
    <source>
        <dbReference type="ARBA" id="ARBA00007400"/>
    </source>
</evidence>
<gene>
    <name evidence="5" type="ORF">ACFPPD_23030</name>
</gene>
<dbReference type="PANTHER" id="PTHR36927">
    <property type="entry name" value="BLR4337 PROTEIN"/>
    <property type="match status" value="1"/>
</dbReference>
<name>A0ABW0M085_9BACL</name>
<feature type="transmembrane region" description="Helical" evidence="3">
    <location>
        <begin position="48"/>
        <end position="74"/>
    </location>
</feature>
<accession>A0ABW0M085</accession>
<dbReference type="RefSeq" id="WP_209745881.1">
    <property type="nucleotide sequence ID" value="NZ_JBHSMH010000101.1"/>
</dbReference>
<dbReference type="EMBL" id="JBHSMH010000101">
    <property type="protein sequence ID" value="MFC5471554.1"/>
    <property type="molecule type" value="Genomic_DNA"/>
</dbReference>
<evidence type="ECO:0000313" key="6">
    <source>
        <dbReference type="Proteomes" id="UP001596105"/>
    </source>
</evidence>
<feature type="domain" description="Acyltransferase 3" evidence="4">
    <location>
        <begin position="6"/>
        <end position="359"/>
    </location>
</feature>
<keyword evidence="6" id="KW-1185">Reference proteome</keyword>
<comment type="caution">
    <text evidence="5">The sequence shown here is derived from an EMBL/GenBank/DDBJ whole genome shotgun (WGS) entry which is preliminary data.</text>
</comment>
<protein>
    <submittedName>
        <fullName evidence="5">Acyltransferase family protein</fullName>
    </submittedName>
</protein>
<feature type="transmembrane region" description="Helical" evidence="3">
    <location>
        <begin position="342"/>
        <end position="362"/>
    </location>
</feature>
<keyword evidence="3" id="KW-1133">Transmembrane helix</keyword>
<comment type="similarity">
    <text evidence="2">Belongs to the acyltransferase 3 family.</text>
</comment>
<dbReference type="Proteomes" id="UP001596105">
    <property type="component" value="Unassembled WGS sequence"/>
</dbReference>
<dbReference type="InterPro" id="IPR002656">
    <property type="entry name" value="Acyl_transf_3_dom"/>
</dbReference>
<evidence type="ECO:0000313" key="5">
    <source>
        <dbReference type="EMBL" id="MFC5471554.1"/>
    </source>
</evidence>
<feature type="transmembrane region" description="Helical" evidence="3">
    <location>
        <begin position="318"/>
        <end position="336"/>
    </location>
</feature>
<keyword evidence="5" id="KW-0012">Acyltransferase</keyword>
<organism evidence="5 6">
    <name type="scientific">Cohnella suwonensis</name>
    <dbReference type="NCBI Taxonomy" id="696072"/>
    <lineage>
        <taxon>Bacteria</taxon>
        <taxon>Bacillati</taxon>
        <taxon>Bacillota</taxon>
        <taxon>Bacilli</taxon>
        <taxon>Bacillales</taxon>
        <taxon>Paenibacillaceae</taxon>
        <taxon>Cohnella</taxon>
    </lineage>
</organism>
<evidence type="ECO:0000256" key="3">
    <source>
        <dbReference type="SAM" id="Phobius"/>
    </source>
</evidence>
<feature type="transmembrane region" description="Helical" evidence="3">
    <location>
        <begin position="273"/>
        <end position="297"/>
    </location>
</feature>
<feature type="transmembrane region" description="Helical" evidence="3">
    <location>
        <begin position="208"/>
        <end position="228"/>
    </location>
</feature>
<comment type="subcellular location">
    <subcellularLocation>
        <location evidence="1">Membrane</location>
    </subcellularLocation>
</comment>
<keyword evidence="5" id="KW-0808">Transferase</keyword>
<proteinExistence type="inferred from homology"/>
<evidence type="ECO:0000256" key="1">
    <source>
        <dbReference type="ARBA" id="ARBA00004370"/>
    </source>
</evidence>
<evidence type="ECO:0000259" key="4">
    <source>
        <dbReference type="Pfam" id="PF01757"/>
    </source>
</evidence>